<feature type="domain" description="C2" evidence="12">
    <location>
        <begin position="1"/>
        <end position="155"/>
    </location>
</feature>
<evidence type="ECO:0000256" key="7">
    <source>
        <dbReference type="ARBA" id="ARBA00022801"/>
    </source>
</evidence>
<evidence type="ECO:0000256" key="5">
    <source>
        <dbReference type="ARBA" id="ARBA00022723"/>
    </source>
</evidence>
<comment type="cofactor">
    <cofactor evidence="2">
        <name>Ca(2+)</name>
        <dbReference type="ChEBI" id="CHEBI:29108"/>
    </cofactor>
</comment>
<dbReference type="SUPFAM" id="SSF56024">
    <property type="entry name" value="Phospholipase D/nuclease"/>
    <property type="match status" value="4"/>
</dbReference>
<dbReference type="EMBL" id="JAKUCV010002721">
    <property type="protein sequence ID" value="KAJ4841617.1"/>
    <property type="molecule type" value="Genomic_DNA"/>
</dbReference>
<evidence type="ECO:0000313" key="14">
    <source>
        <dbReference type="EMBL" id="KAJ4841617.1"/>
    </source>
</evidence>
<keyword evidence="6" id="KW-0677">Repeat</keyword>
<dbReference type="InterPro" id="IPR001736">
    <property type="entry name" value="PLipase_D/transphosphatidylase"/>
</dbReference>
<dbReference type="GO" id="GO:0004630">
    <property type="term" value="F:phospholipase D activity"/>
    <property type="evidence" value="ECO:0007669"/>
    <property type="project" value="UniProtKB-EC"/>
</dbReference>
<protein>
    <recommendedName>
        <fullName evidence="4">phospholipase D</fullName>
        <ecNumber evidence="4">3.1.4.4</ecNumber>
    </recommendedName>
</protein>
<accession>A0A9Q0G1P4</accession>
<dbReference type="PANTHER" id="PTHR18896">
    <property type="entry name" value="PHOSPHOLIPASE D"/>
    <property type="match status" value="1"/>
</dbReference>
<dbReference type="InterPro" id="IPR000008">
    <property type="entry name" value="C2_dom"/>
</dbReference>
<evidence type="ECO:0000256" key="11">
    <source>
        <dbReference type="SAM" id="MobiDB-lite"/>
    </source>
</evidence>
<evidence type="ECO:0000256" key="10">
    <source>
        <dbReference type="ARBA" id="ARBA00023098"/>
    </source>
</evidence>
<evidence type="ECO:0000313" key="15">
    <source>
        <dbReference type="Proteomes" id="UP001141552"/>
    </source>
</evidence>
<name>A0A9Q0G1P4_9ROSI</name>
<feature type="region of interest" description="Disordered" evidence="11">
    <location>
        <begin position="52"/>
        <end position="71"/>
    </location>
</feature>
<dbReference type="CDD" id="cd04015">
    <property type="entry name" value="C2_plant_PLD"/>
    <property type="match status" value="1"/>
</dbReference>
<feature type="compositionally biased region" description="Acidic residues" evidence="11">
    <location>
        <begin position="56"/>
        <end position="66"/>
    </location>
</feature>
<dbReference type="InterPro" id="IPR024632">
    <property type="entry name" value="PLipase_D_C"/>
</dbReference>
<dbReference type="GO" id="GO:0005886">
    <property type="term" value="C:plasma membrane"/>
    <property type="evidence" value="ECO:0007669"/>
    <property type="project" value="TreeGrafter"/>
</dbReference>
<evidence type="ECO:0000256" key="9">
    <source>
        <dbReference type="ARBA" id="ARBA00022963"/>
    </source>
</evidence>
<dbReference type="Pfam" id="PF00168">
    <property type="entry name" value="C2"/>
    <property type="match status" value="2"/>
</dbReference>
<proteinExistence type="inferred from homology"/>
<evidence type="ECO:0000256" key="1">
    <source>
        <dbReference type="ARBA" id="ARBA00000798"/>
    </source>
</evidence>
<evidence type="ECO:0000256" key="8">
    <source>
        <dbReference type="ARBA" id="ARBA00022837"/>
    </source>
</evidence>
<dbReference type="GO" id="GO:0009395">
    <property type="term" value="P:phospholipid catabolic process"/>
    <property type="evidence" value="ECO:0007669"/>
    <property type="project" value="TreeGrafter"/>
</dbReference>
<dbReference type="SMART" id="SM00155">
    <property type="entry name" value="PLDc"/>
    <property type="match status" value="4"/>
</dbReference>
<dbReference type="PROSITE" id="PS50035">
    <property type="entry name" value="PLD"/>
    <property type="match status" value="4"/>
</dbReference>
<organism evidence="14 15">
    <name type="scientific">Turnera subulata</name>
    <dbReference type="NCBI Taxonomy" id="218843"/>
    <lineage>
        <taxon>Eukaryota</taxon>
        <taxon>Viridiplantae</taxon>
        <taxon>Streptophyta</taxon>
        <taxon>Embryophyta</taxon>
        <taxon>Tracheophyta</taxon>
        <taxon>Spermatophyta</taxon>
        <taxon>Magnoliopsida</taxon>
        <taxon>eudicotyledons</taxon>
        <taxon>Gunneridae</taxon>
        <taxon>Pentapetalae</taxon>
        <taxon>rosids</taxon>
        <taxon>fabids</taxon>
        <taxon>Malpighiales</taxon>
        <taxon>Passifloraceae</taxon>
        <taxon>Turnera</taxon>
    </lineage>
</organism>
<dbReference type="InterPro" id="IPR015679">
    <property type="entry name" value="PLipase_D_fam"/>
</dbReference>
<feature type="domain" description="C2" evidence="12">
    <location>
        <begin position="809"/>
        <end position="969"/>
    </location>
</feature>
<dbReference type="Pfam" id="PF12357">
    <property type="entry name" value="PLD_C"/>
    <property type="match status" value="2"/>
</dbReference>
<feature type="domain" description="PLD phosphodiesterase" evidence="13">
    <location>
        <begin position="1155"/>
        <end position="1190"/>
    </location>
</feature>
<reference evidence="14" key="2">
    <citation type="journal article" date="2023" name="Plants (Basel)">
        <title>Annotation of the Turnera subulata (Passifloraceae) Draft Genome Reveals the S-Locus Evolved after the Divergence of Turneroideae from Passifloroideae in a Stepwise Manner.</title>
        <authorList>
            <person name="Henning P.M."/>
            <person name="Roalson E.H."/>
            <person name="Mir W."/>
            <person name="McCubbin A.G."/>
            <person name="Shore J.S."/>
        </authorList>
    </citation>
    <scope>NUCLEOTIDE SEQUENCE</scope>
    <source>
        <strain evidence="14">F60SS</strain>
    </source>
</reference>
<keyword evidence="15" id="KW-1185">Reference proteome</keyword>
<keyword evidence="8" id="KW-0106">Calcium</keyword>
<dbReference type="Gene3D" id="2.60.40.150">
    <property type="entry name" value="C2 domain"/>
    <property type="match status" value="2"/>
</dbReference>
<dbReference type="SMART" id="SM00239">
    <property type="entry name" value="C2"/>
    <property type="match status" value="2"/>
</dbReference>
<keyword evidence="5" id="KW-0479">Metal-binding</keyword>
<evidence type="ECO:0000256" key="6">
    <source>
        <dbReference type="ARBA" id="ARBA00022737"/>
    </source>
</evidence>
<comment type="similarity">
    <text evidence="3">Belongs to the phospholipase D family. C2-PLD subfamily.</text>
</comment>
<comment type="catalytic activity">
    <reaction evidence="1">
        <text>a 1,2-diacyl-sn-glycero-3-phosphocholine + H2O = a 1,2-diacyl-sn-glycero-3-phosphate + choline + H(+)</text>
        <dbReference type="Rhea" id="RHEA:14445"/>
        <dbReference type="ChEBI" id="CHEBI:15354"/>
        <dbReference type="ChEBI" id="CHEBI:15377"/>
        <dbReference type="ChEBI" id="CHEBI:15378"/>
        <dbReference type="ChEBI" id="CHEBI:57643"/>
        <dbReference type="ChEBI" id="CHEBI:58608"/>
        <dbReference type="EC" id="3.1.4.4"/>
    </reaction>
</comment>
<evidence type="ECO:0000256" key="2">
    <source>
        <dbReference type="ARBA" id="ARBA00001913"/>
    </source>
</evidence>
<reference evidence="14" key="1">
    <citation type="submission" date="2022-02" db="EMBL/GenBank/DDBJ databases">
        <authorList>
            <person name="Henning P.M."/>
            <person name="McCubbin A.G."/>
            <person name="Shore J.S."/>
        </authorList>
    </citation>
    <scope>NUCLEOTIDE SEQUENCE</scope>
    <source>
        <strain evidence="14">F60SS</strain>
        <tissue evidence="14">Leaves</tissue>
    </source>
</reference>
<dbReference type="Proteomes" id="UP001141552">
    <property type="component" value="Unassembled WGS sequence"/>
</dbReference>
<dbReference type="InterPro" id="IPR035892">
    <property type="entry name" value="C2_domain_sf"/>
</dbReference>
<feature type="domain" description="PLD phosphodiesterase" evidence="13">
    <location>
        <begin position="329"/>
        <end position="364"/>
    </location>
</feature>
<feature type="domain" description="PLD phosphodiesterase" evidence="13">
    <location>
        <begin position="674"/>
        <end position="701"/>
    </location>
</feature>
<evidence type="ECO:0000256" key="3">
    <source>
        <dbReference type="ARBA" id="ARBA00010683"/>
    </source>
</evidence>
<gene>
    <name evidence="14" type="ORF">Tsubulata_004908</name>
</gene>
<dbReference type="Pfam" id="PF00614">
    <property type="entry name" value="PLDc"/>
    <property type="match status" value="2"/>
</dbReference>
<dbReference type="FunFam" id="3.30.870.10:FF:000025">
    <property type="entry name" value="Phospholipase D delta"/>
    <property type="match status" value="1"/>
</dbReference>
<evidence type="ECO:0000256" key="4">
    <source>
        <dbReference type="ARBA" id="ARBA00012027"/>
    </source>
</evidence>
<evidence type="ECO:0000259" key="12">
    <source>
        <dbReference type="PROSITE" id="PS50004"/>
    </source>
</evidence>
<sequence>MLDMGSEASFYLHGDLKLHIVEARRLSSMGGAIAKNLRRCLTCNSSCKTTHKSVLTDDEDESGDDEEPHKQSRNYVTINAYVTVVARQAKLARTGVRKYTSNPRWNQWFNIPMAHPLTDIQFHVKDNEYFRPQLIGVVKIAAESIASGELIQGWFPIVGSNGKPPNPDAALHLEMMFTPCEKNPVYRHGIAGDPEKRGVRGTYFPLRKGSHVTLYQDAHVDPDKLLPKIELDEGKVYRQERCWEDICYAISEAHHMIYIAGWSVFHKIRLIREPTRPLPRGGDFTLGELLKYKSEEGVRVLLLVWNDRTSRTERFGIRTVRNFASIDATIFTHHQKCVLVDTPAPGNHRKITAFIGGLDLCDGRYDTPEHRLFRDLDTVFWGDFHNPTFPPGTKAPRQPWHDLHCRLDGPAAYDVLINFEQRWRKARTWTDAGLRVKRLSYWHDDALLQIERISWIVSPPLTKSWESTVVPGDDPGLHVSSENDIENWHVQIFRSIDSASVRGFPKTIDKCEAQNLLRAKHQVIDKSIETAYIQAIRSAQHFIYIENQYFIGSSYAWPSYEKAGAHNLIPMELALKIASKIRANERFAVYVVLPMWPEGEPKSDTVQEVLFWQSQTMQMMYSIVAKELKSKQSVDSHPYDYLNFYCLGNREKNLHEELSPDGGTVSNAQKFQRFMIYVHSKGMVVDDEYVIVGSANINQRSMAGSRDTEIAMGAYQPHHTWAAKRSRPRGQVHGYRMSLWAEHLGCKDGLFMEPESLECVKAVNNIAEENWKRYTTLEFTQLQGHLLKYPLHIDVDGKLFHMADHNNNCYGDSQVTFLHGDLELHIIEARSIPNMDVITKRIRQCLTLCNTCSPSSSSSSFSSEARRHGRRRGDEEDRKVHRHRHGITSDPYVTVVVPHSTLARTRVINNAKNPKWRQRFAAIPLAHPVPDSFLEFRVKDADPFGAELIGTARIPAGDLASGKELRGWFPVLGPSGEPPKPGTAIRLGMKFTPAEENPLYRQGIAGDPEQRGVRGTYFPLRKGSHVTLYQDAHVRERELPPEIELDEGKVYRQERCWEDICYAISEAHHMIYIAGWSVFHKIRLIREPTRPLPRGGDLTLGELLKYKSEEGVKVLVMVWDDRTSHDKYGIKKAGVMQTHDEETRKFFKHSDIVGTIFTHHQKCVLVDTQASGNNRKVTAFLGGLDLCDGRYDTPEHRLLRDLDAVFKDDFHNPTYPGGTRTPREPWHDLHCRVEGPAAYDVLINFQQRWRKEAKWKQFGLRQGISHWHYNSLIKIERISWILSPTLSESKDGTTIVPGDDPSVYVSSEDDPEHWHVQIFRSIDAGSVKGYPENVDLCQAQNLTVAKTVVVDKSIQAAYIQAIRSAQHFIYIENQYFIGSSYAWPSYKDAGADNLIPMELALKVASKIRANERFAVYVIVPMWPEGDPNSTSLQEILFWQSQTMEMMYDIIAKELKSMHLADSHPQDYLNFFCLGKREEVPPEMSNVNDDKASDDVKIQRFMIYVHGKGMIVDDEYVIIGSANINQRSMAGTKDSEIAMGAYQPHHTWITKKQHPRGQVYGYRMSLWGEHLGAIDRLFMEPKSLECVKTVNSIAADNWKRYTDQDFKPLHGHLLKYPVQVDANGKVGPLPGFENFPDIGGRVVGAPSPTLPDTLTT</sequence>
<feature type="domain" description="PLD phosphodiesterase" evidence="13">
    <location>
        <begin position="1500"/>
        <end position="1527"/>
    </location>
</feature>
<feature type="region of interest" description="Disordered" evidence="11">
    <location>
        <begin position="851"/>
        <end position="883"/>
    </location>
</feature>
<keyword evidence="10" id="KW-0443">Lipid metabolism</keyword>
<dbReference type="SUPFAM" id="SSF49562">
    <property type="entry name" value="C2 domain (Calcium/lipid-binding domain, CaLB)"/>
    <property type="match status" value="2"/>
</dbReference>
<dbReference type="Gene3D" id="3.30.870.10">
    <property type="entry name" value="Endonuclease Chain A"/>
    <property type="match status" value="4"/>
</dbReference>
<dbReference type="PROSITE" id="PS50004">
    <property type="entry name" value="C2"/>
    <property type="match status" value="2"/>
</dbReference>
<comment type="caution">
    <text evidence="14">The sequence shown here is derived from an EMBL/GenBank/DDBJ whole genome shotgun (WGS) entry which is preliminary data.</text>
</comment>
<keyword evidence="9" id="KW-0442">Lipid degradation</keyword>
<keyword evidence="7" id="KW-0378">Hydrolase</keyword>
<dbReference type="EC" id="3.1.4.4" evidence="4"/>
<feature type="compositionally biased region" description="Low complexity" evidence="11">
    <location>
        <begin position="853"/>
        <end position="863"/>
    </location>
</feature>
<dbReference type="PANTHER" id="PTHR18896:SF86">
    <property type="entry name" value="PHOSPHOLIPASE D DELTA"/>
    <property type="match status" value="1"/>
</dbReference>
<evidence type="ECO:0000259" key="13">
    <source>
        <dbReference type="PROSITE" id="PS50035"/>
    </source>
</evidence>
<dbReference type="OrthoDB" id="270970at2759"/>
<dbReference type="GO" id="GO:0046872">
    <property type="term" value="F:metal ion binding"/>
    <property type="evidence" value="ECO:0007669"/>
    <property type="project" value="UniProtKB-KW"/>
</dbReference>